<sequence length="113" mass="12307">MGVLGWAAVIAAALAAAVLWRWLQYPGAWRYAFESRYAADRHRLDADRSHLCEVLHASRRAVSAARGHADRAGEAHRRRIAAAQAEVDRLRDPGRAPSAAPSARCACSGTSWC</sequence>
<dbReference type="OrthoDB" id="4328047at2"/>
<comment type="caution">
    <text evidence="2">The sequence shown here is derived from an EMBL/GenBank/DDBJ whole genome shotgun (WGS) entry which is preliminary data.</text>
</comment>
<name>A0A066YZD5_9ACTN</name>
<dbReference type="EMBL" id="JNBY01000068">
    <property type="protein sequence ID" value="KDN86592.1"/>
    <property type="molecule type" value="Genomic_DNA"/>
</dbReference>
<reference evidence="2 3" key="1">
    <citation type="submission" date="2014-05" db="EMBL/GenBank/DDBJ databases">
        <title>Draft Genome Sequence of Kitasatospora cheerisanensis KCTC 2395.</title>
        <authorList>
            <person name="Nam D.H."/>
        </authorList>
    </citation>
    <scope>NUCLEOTIDE SEQUENCE [LARGE SCALE GENOMIC DNA]</scope>
    <source>
        <strain evidence="2 3">KCTC 2395</strain>
    </source>
</reference>
<gene>
    <name evidence="2" type="ORF">KCH_16880</name>
</gene>
<keyword evidence="1" id="KW-0812">Transmembrane</keyword>
<dbReference type="RefSeq" id="WP_035860660.1">
    <property type="nucleotide sequence ID" value="NZ_KK853997.1"/>
</dbReference>
<dbReference type="AlphaFoldDB" id="A0A066YZD5"/>
<evidence type="ECO:0000256" key="1">
    <source>
        <dbReference type="SAM" id="Phobius"/>
    </source>
</evidence>
<dbReference type="Proteomes" id="UP000027178">
    <property type="component" value="Unassembled WGS sequence"/>
</dbReference>
<dbReference type="PATRIC" id="fig|1348663.4.peg.1622"/>
<dbReference type="HOGENOM" id="CLU_2130130_0_0_11"/>
<keyword evidence="1" id="KW-0472">Membrane</keyword>
<keyword evidence="1" id="KW-1133">Transmembrane helix</keyword>
<evidence type="ECO:0000313" key="2">
    <source>
        <dbReference type="EMBL" id="KDN86592.1"/>
    </source>
</evidence>
<accession>A0A066YZD5</accession>
<evidence type="ECO:0000313" key="3">
    <source>
        <dbReference type="Proteomes" id="UP000027178"/>
    </source>
</evidence>
<organism evidence="2 3">
    <name type="scientific">Kitasatospora cheerisanensis KCTC 2395</name>
    <dbReference type="NCBI Taxonomy" id="1348663"/>
    <lineage>
        <taxon>Bacteria</taxon>
        <taxon>Bacillati</taxon>
        <taxon>Actinomycetota</taxon>
        <taxon>Actinomycetes</taxon>
        <taxon>Kitasatosporales</taxon>
        <taxon>Streptomycetaceae</taxon>
        <taxon>Kitasatospora</taxon>
    </lineage>
</organism>
<keyword evidence="3" id="KW-1185">Reference proteome</keyword>
<protein>
    <submittedName>
        <fullName evidence="2">Uncharacterized protein</fullName>
    </submittedName>
</protein>
<proteinExistence type="predicted"/>
<feature type="transmembrane region" description="Helical" evidence="1">
    <location>
        <begin position="6"/>
        <end position="23"/>
    </location>
</feature>